<evidence type="ECO:0000256" key="1">
    <source>
        <dbReference type="ARBA" id="ARBA00010875"/>
    </source>
</evidence>
<proteinExistence type="inferred from homology"/>
<dbReference type="AlphaFoldDB" id="A0A1F6BYZ9"/>
<dbReference type="STRING" id="1798471.A3A21_02020"/>
<dbReference type="GO" id="GO:0005737">
    <property type="term" value="C:cytoplasm"/>
    <property type="evidence" value="ECO:0007669"/>
    <property type="project" value="UniProtKB-SubCell"/>
</dbReference>
<keyword evidence="3 7" id="KW-0479">Metal-binding</keyword>
<dbReference type="EC" id="3.1.-.-" evidence="7"/>
<feature type="binding site" evidence="7">
    <location>
        <position position="107"/>
    </location>
    <ligand>
        <name>Zn(2+)</name>
        <dbReference type="ChEBI" id="CHEBI:29105"/>
        <note>catalytic</note>
    </ligand>
</feature>
<keyword evidence="7" id="KW-0690">Ribosome biogenesis</keyword>
<accession>A0A1F6BYZ9</accession>
<comment type="caution">
    <text evidence="8">The sequence shown here is derived from an EMBL/GenBank/DDBJ whole genome shotgun (WGS) entry which is preliminary data.</text>
</comment>
<evidence type="ECO:0000313" key="8">
    <source>
        <dbReference type="EMBL" id="OGG42141.1"/>
    </source>
</evidence>
<gene>
    <name evidence="7" type="primary">ybeY</name>
    <name evidence="8" type="ORF">A3A21_02020</name>
</gene>
<dbReference type="PANTHER" id="PTHR46986:SF1">
    <property type="entry name" value="ENDORIBONUCLEASE YBEY, CHLOROPLASTIC"/>
    <property type="match status" value="1"/>
</dbReference>
<comment type="function">
    <text evidence="7">Single strand-specific metallo-endoribonuclease involved in late-stage 70S ribosome quality control and in maturation of the 3' terminus of the 16S rRNA.</text>
</comment>
<comment type="subcellular location">
    <subcellularLocation>
        <location evidence="7">Cytoplasm</location>
    </subcellularLocation>
</comment>
<keyword evidence="7" id="KW-0963">Cytoplasm</keyword>
<evidence type="ECO:0000256" key="3">
    <source>
        <dbReference type="ARBA" id="ARBA00022723"/>
    </source>
</evidence>
<feature type="binding site" evidence="7">
    <location>
        <position position="111"/>
    </location>
    <ligand>
        <name>Zn(2+)</name>
        <dbReference type="ChEBI" id="CHEBI:29105"/>
        <note>catalytic</note>
    </ligand>
</feature>
<dbReference type="InterPro" id="IPR002036">
    <property type="entry name" value="YbeY"/>
</dbReference>
<dbReference type="GO" id="GO:0008270">
    <property type="term" value="F:zinc ion binding"/>
    <property type="evidence" value="ECO:0007669"/>
    <property type="project" value="UniProtKB-UniRule"/>
</dbReference>
<dbReference type="PANTHER" id="PTHR46986">
    <property type="entry name" value="ENDORIBONUCLEASE YBEY, CHLOROPLASTIC"/>
    <property type="match status" value="1"/>
</dbReference>
<comment type="cofactor">
    <cofactor evidence="7">
        <name>Zn(2+)</name>
        <dbReference type="ChEBI" id="CHEBI:29105"/>
    </cofactor>
    <text evidence="7">Binds 1 zinc ion.</text>
</comment>
<dbReference type="GO" id="GO:0004521">
    <property type="term" value="F:RNA endonuclease activity"/>
    <property type="evidence" value="ECO:0007669"/>
    <property type="project" value="UniProtKB-UniRule"/>
</dbReference>
<keyword evidence="2 7" id="KW-0540">Nuclease</keyword>
<dbReference type="NCBIfam" id="TIGR00043">
    <property type="entry name" value="rRNA maturation RNase YbeY"/>
    <property type="match status" value="1"/>
</dbReference>
<evidence type="ECO:0000256" key="6">
    <source>
        <dbReference type="ARBA" id="ARBA00022833"/>
    </source>
</evidence>
<feature type="binding site" evidence="7">
    <location>
        <position position="117"/>
    </location>
    <ligand>
        <name>Zn(2+)</name>
        <dbReference type="ChEBI" id="CHEBI:29105"/>
        <note>catalytic</note>
    </ligand>
</feature>
<evidence type="ECO:0000256" key="5">
    <source>
        <dbReference type="ARBA" id="ARBA00022801"/>
    </source>
</evidence>
<name>A0A1F6BYZ9_9BACT</name>
<evidence type="ECO:0000256" key="4">
    <source>
        <dbReference type="ARBA" id="ARBA00022759"/>
    </source>
</evidence>
<evidence type="ECO:0000313" key="9">
    <source>
        <dbReference type="Proteomes" id="UP000176996"/>
    </source>
</evidence>
<dbReference type="EMBL" id="MFKK01000004">
    <property type="protein sequence ID" value="OGG42141.1"/>
    <property type="molecule type" value="Genomic_DNA"/>
</dbReference>
<reference evidence="8 9" key="1">
    <citation type="journal article" date="2016" name="Nat. Commun.">
        <title>Thousands of microbial genomes shed light on interconnected biogeochemical processes in an aquifer system.</title>
        <authorList>
            <person name="Anantharaman K."/>
            <person name="Brown C.T."/>
            <person name="Hug L.A."/>
            <person name="Sharon I."/>
            <person name="Castelle C.J."/>
            <person name="Probst A.J."/>
            <person name="Thomas B.C."/>
            <person name="Singh A."/>
            <person name="Wilkins M.J."/>
            <person name="Karaoz U."/>
            <person name="Brodie E.L."/>
            <person name="Williams K.H."/>
            <person name="Hubbard S.S."/>
            <person name="Banfield J.F."/>
        </authorList>
    </citation>
    <scope>NUCLEOTIDE SEQUENCE [LARGE SCALE GENOMIC DNA]</scope>
</reference>
<evidence type="ECO:0000256" key="7">
    <source>
        <dbReference type="HAMAP-Rule" id="MF_00009"/>
    </source>
</evidence>
<keyword evidence="4 7" id="KW-0255">Endonuclease</keyword>
<dbReference type="Gene3D" id="3.40.390.30">
    <property type="entry name" value="Metalloproteases ('zincins'), catalytic domain"/>
    <property type="match status" value="1"/>
</dbReference>
<dbReference type="Pfam" id="PF02130">
    <property type="entry name" value="YbeY"/>
    <property type="match status" value="1"/>
</dbReference>
<dbReference type="GO" id="GO:0006364">
    <property type="term" value="P:rRNA processing"/>
    <property type="evidence" value="ECO:0007669"/>
    <property type="project" value="UniProtKB-UniRule"/>
</dbReference>
<evidence type="ECO:0000256" key="2">
    <source>
        <dbReference type="ARBA" id="ARBA00022722"/>
    </source>
</evidence>
<keyword evidence="6 7" id="KW-0862">Zinc</keyword>
<dbReference type="GO" id="GO:0004222">
    <property type="term" value="F:metalloendopeptidase activity"/>
    <property type="evidence" value="ECO:0007669"/>
    <property type="project" value="InterPro"/>
</dbReference>
<dbReference type="PROSITE" id="PS01306">
    <property type="entry name" value="UPF0054"/>
    <property type="match status" value="1"/>
</dbReference>
<dbReference type="HAMAP" id="MF_00009">
    <property type="entry name" value="Endoribonucl_YbeY"/>
    <property type="match status" value="1"/>
</dbReference>
<organism evidence="8 9">
    <name type="scientific">Candidatus Jorgensenbacteria bacterium RIFCSPLOWO2_01_FULL_45_25b</name>
    <dbReference type="NCBI Taxonomy" id="1798471"/>
    <lineage>
        <taxon>Bacteria</taxon>
        <taxon>Candidatus Joergenseniibacteriota</taxon>
    </lineage>
</organism>
<keyword evidence="7" id="KW-0698">rRNA processing</keyword>
<dbReference type="InterPro" id="IPR023091">
    <property type="entry name" value="MetalPrtase_cat_dom_sf_prd"/>
</dbReference>
<protein>
    <recommendedName>
        <fullName evidence="7">Endoribonuclease YbeY</fullName>
        <ecNumber evidence="7">3.1.-.-</ecNumber>
    </recommendedName>
</protein>
<comment type="similarity">
    <text evidence="1 7">Belongs to the endoribonuclease YbeY family.</text>
</comment>
<dbReference type="Proteomes" id="UP000176996">
    <property type="component" value="Unassembled WGS sequence"/>
</dbReference>
<dbReference type="InterPro" id="IPR020549">
    <property type="entry name" value="YbeY_CS"/>
</dbReference>
<dbReference type="SUPFAM" id="SSF55486">
    <property type="entry name" value="Metalloproteases ('zincins'), catalytic domain"/>
    <property type="match status" value="1"/>
</dbReference>
<sequence length="140" mass="16587">MNKIVCESEIEGYKMFEPEIKRVAKACLQSMNIKQSLTEFYLIKNENMRGLNKKFRKKDKPTNVLSFKEPESVPHPELKRKTRLGEIYLAPDYIRKKEEKIAVLVVHGVLHLLGYTHGRLRDKIEMEKRERKILEEMTKV</sequence>
<keyword evidence="5 7" id="KW-0378">Hydrolase</keyword>